<evidence type="ECO:0000313" key="2">
    <source>
        <dbReference type="Proteomes" id="UP000010366"/>
    </source>
</evidence>
<dbReference type="EMBL" id="CP003600">
    <property type="protein sequence ID" value="AFY92769.1"/>
    <property type="molecule type" value="Genomic_DNA"/>
</dbReference>
<accession>K9UF11</accession>
<dbReference type="AlphaFoldDB" id="K9UF11"/>
<organism evidence="1 2">
    <name type="scientific">Chamaesiphon minutus (strain ATCC 27169 / PCC 6605)</name>
    <dbReference type="NCBI Taxonomy" id="1173020"/>
    <lineage>
        <taxon>Bacteria</taxon>
        <taxon>Bacillati</taxon>
        <taxon>Cyanobacteriota</taxon>
        <taxon>Cyanophyceae</taxon>
        <taxon>Gomontiellales</taxon>
        <taxon>Chamaesiphonaceae</taxon>
        <taxon>Chamaesiphon</taxon>
    </lineage>
</organism>
<keyword evidence="2" id="KW-1185">Reference proteome</keyword>
<sequence>MLARLLGLNPPSIGFALSITSRRGYANDELCLEKLTIKANYLVCESNDYLSSIAYESVGISI</sequence>
<dbReference type="KEGG" id="cmp:Cha6605_1619"/>
<dbReference type="Proteomes" id="UP000010366">
    <property type="component" value="Chromosome"/>
</dbReference>
<gene>
    <name evidence="1" type="ORF">Cha6605_1619</name>
</gene>
<proteinExistence type="predicted"/>
<evidence type="ECO:0000313" key="1">
    <source>
        <dbReference type="EMBL" id="AFY92769.1"/>
    </source>
</evidence>
<protein>
    <submittedName>
        <fullName evidence="1">Uncharacterized protein</fullName>
    </submittedName>
</protein>
<name>K9UF11_CHAP6</name>
<reference evidence="1 2" key="1">
    <citation type="submission" date="2012-05" db="EMBL/GenBank/DDBJ databases">
        <title>Finished chromosome of genome of Chamaesiphon sp. PCC 6605.</title>
        <authorList>
            <consortium name="US DOE Joint Genome Institute"/>
            <person name="Gugger M."/>
            <person name="Coursin T."/>
            <person name="Rippka R."/>
            <person name="Tandeau De Marsac N."/>
            <person name="Huntemann M."/>
            <person name="Wei C.-L."/>
            <person name="Han J."/>
            <person name="Detter J.C."/>
            <person name="Han C."/>
            <person name="Tapia R."/>
            <person name="Chen A."/>
            <person name="Kyrpides N."/>
            <person name="Mavromatis K."/>
            <person name="Markowitz V."/>
            <person name="Szeto E."/>
            <person name="Ivanova N."/>
            <person name="Pagani I."/>
            <person name="Pati A."/>
            <person name="Goodwin L."/>
            <person name="Nordberg H.P."/>
            <person name="Cantor M.N."/>
            <person name="Hua S.X."/>
            <person name="Woyke T."/>
            <person name="Kerfeld C.A."/>
        </authorList>
    </citation>
    <scope>NUCLEOTIDE SEQUENCE [LARGE SCALE GENOMIC DNA]</scope>
    <source>
        <strain evidence="2">ATCC 27169 / PCC 6605</strain>
    </source>
</reference>
<dbReference type="HOGENOM" id="CLU_2895786_0_0_3"/>